<keyword evidence="4 6" id="KW-1133">Transmembrane helix</keyword>
<evidence type="ECO:0000313" key="9">
    <source>
        <dbReference type="Proteomes" id="UP001375743"/>
    </source>
</evidence>
<keyword evidence="3 6" id="KW-0812">Transmembrane</keyword>
<dbReference type="EMBL" id="JBBLZC010000001">
    <property type="protein sequence ID" value="MEK0081901.1"/>
    <property type="molecule type" value="Genomic_DNA"/>
</dbReference>
<evidence type="ECO:0000256" key="2">
    <source>
        <dbReference type="ARBA" id="ARBA00022475"/>
    </source>
</evidence>
<dbReference type="PANTHER" id="PTHR10010">
    <property type="entry name" value="SOLUTE CARRIER FAMILY 34 SODIUM PHOSPHATE , MEMBER 2-RELATED"/>
    <property type="match status" value="1"/>
</dbReference>
<sequence>MPATHALINLLGEVALLLWGIHMVRGGVMNAFGSSLRRALGACLRNRLAACLAGAGVTLTLQSSTATAMMATSFLSGGVIDLVPALAVMLGANLGTALAARLLAFDVALVFPVLLLAGYLLFKAVTRSDLRNLAKALIGLGLVLLALHLLVDTIAPGAIAPEARELLATLTREPLPDLVLAAAVAWAAHSSLAVVLVIASLAGAGILAPEPALAMVLGANLGSALNPLSAAHGDRAALRLPLGNLLNRLIGCAIAMPFLPEIEGLLRPFSSGPGRLAVDFHLLFNAALAVLFLLPLPLIARALERALPSRPNPADPGNPLYLDPDALHTPAVALANAERETLRMADVVEAMLRDSQSLLSRDDEALVAGVRRMDDVLDRLRRAIELYLSALDRSGLDPQQRQRLAQIQVVALNLEHAGDIVDKGLMPLAAKRIRRRLRFGEEELTQARAVHAHLLSQLRLAVAVFMADDLQAAIRLVEEKEGLRELERSATAGHYARLRENGGTAAETGALHLDVIRDLKRIEAHLAATAHPLLERRNLLRRSRLVPVEKTAGDS</sequence>
<feature type="transmembrane region" description="Helical" evidence="6">
    <location>
        <begin position="68"/>
        <end position="90"/>
    </location>
</feature>
<keyword evidence="9" id="KW-1185">Reference proteome</keyword>
<keyword evidence="2" id="KW-1003">Cell membrane</keyword>
<feature type="transmembrane region" description="Helical" evidence="6">
    <location>
        <begin position="6"/>
        <end position="24"/>
    </location>
</feature>
<dbReference type="RefSeq" id="WP_418157742.1">
    <property type="nucleotide sequence ID" value="NZ_JBBLZC010000001.1"/>
</dbReference>
<evidence type="ECO:0000256" key="1">
    <source>
        <dbReference type="ARBA" id="ARBA00004651"/>
    </source>
</evidence>
<feature type="transmembrane region" description="Helical" evidence="6">
    <location>
        <begin position="178"/>
        <end position="206"/>
    </location>
</feature>
<gene>
    <name evidence="8" type="ORF">U1T56_01965</name>
</gene>
<dbReference type="Pfam" id="PF01895">
    <property type="entry name" value="PhoU"/>
    <property type="match status" value="1"/>
</dbReference>
<evidence type="ECO:0000256" key="5">
    <source>
        <dbReference type="ARBA" id="ARBA00023136"/>
    </source>
</evidence>
<feature type="transmembrane region" description="Helical" evidence="6">
    <location>
        <begin position="134"/>
        <end position="157"/>
    </location>
</feature>
<protein>
    <submittedName>
        <fullName evidence="8">Na/Pi cotransporter family protein</fullName>
    </submittedName>
</protein>
<evidence type="ECO:0000259" key="7">
    <source>
        <dbReference type="Pfam" id="PF01895"/>
    </source>
</evidence>
<dbReference type="Proteomes" id="UP001375743">
    <property type="component" value="Unassembled WGS sequence"/>
</dbReference>
<proteinExistence type="predicted"/>
<dbReference type="SUPFAM" id="SSF109755">
    <property type="entry name" value="PhoU-like"/>
    <property type="match status" value="1"/>
</dbReference>
<evidence type="ECO:0000256" key="4">
    <source>
        <dbReference type="ARBA" id="ARBA00022989"/>
    </source>
</evidence>
<dbReference type="Gene3D" id="1.20.58.220">
    <property type="entry name" value="Phosphate transport system protein phou homolog 2, domain 2"/>
    <property type="match status" value="1"/>
</dbReference>
<evidence type="ECO:0000256" key="6">
    <source>
        <dbReference type="SAM" id="Phobius"/>
    </source>
</evidence>
<organism evidence="8 9">
    <name type="scientific">Benzoatithermus flavus</name>
    <dbReference type="NCBI Taxonomy" id="3108223"/>
    <lineage>
        <taxon>Bacteria</taxon>
        <taxon>Pseudomonadati</taxon>
        <taxon>Pseudomonadota</taxon>
        <taxon>Alphaproteobacteria</taxon>
        <taxon>Geminicoccales</taxon>
        <taxon>Geminicoccaceae</taxon>
        <taxon>Benzoatithermus</taxon>
    </lineage>
</organism>
<dbReference type="InterPro" id="IPR026022">
    <property type="entry name" value="PhoU_dom"/>
</dbReference>
<evidence type="ECO:0000256" key="3">
    <source>
        <dbReference type="ARBA" id="ARBA00022692"/>
    </source>
</evidence>
<comment type="subcellular location">
    <subcellularLocation>
        <location evidence="1">Cell membrane</location>
        <topology evidence="1">Multi-pass membrane protein</topology>
    </subcellularLocation>
</comment>
<name>A0ABU8XLZ6_9PROT</name>
<dbReference type="NCBIfam" id="NF037997">
    <property type="entry name" value="Na_Pi_symport"/>
    <property type="match status" value="1"/>
</dbReference>
<dbReference type="PANTHER" id="PTHR10010:SF46">
    <property type="entry name" value="SODIUM-DEPENDENT PHOSPHATE TRANSPORT PROTEIN 2B"/>
    <property type="match status" value="1"/>
</dbReference>
<dbReference type="Pfam" id="PF02690">
    <property type="entry name" value="Na_Pi_cotrans"/>
    <property type="match status" value="2"/>
</dbReference>
<comment type="caution">
    <text evidence="8">The sequence shown here is derived from an EMBL/GenBank/DDBJ whole genome shotgun (WGS) entry which is preliminary data.</text>
</comment>
<accession>A0ABU8XLZ6</accession>
<feature type="transmembrane region" description="Helical" evidence="6">
    <location>
        <begin position="102"/>
        <end position="122"/>
    </location>
</feature>
<feature type="domain" description="PhoU" evidence="7">
    <location>
        <begin position="342"/>
        <end position="420"/>
    </location>
</feature>
<dbReference type="InterPro" id="IPR003841">
    <property type="entry name" value="Na/Pi_transpt"/>
</dbReference>
<feature type="transmembrane region" description="Helical" evidence="6">
    <location>
        <begin position="280"/>
        <end position="300"/>
    </location>
</feature>
<keyword evidence="5 6" id="KW-0472">Membrane</keyword>
<feature type="transmembrane region" description="Helical" evidence="6">
    <location>
        <begin position="44"/>
        <end position="62"/>
    </location>
</feature>
<evidence type="ECO:0000313" key="8">
    <source>
        <dbReference type="EMBL" id="MEK0081901.1"/>
    </source>
</evidence>
<dbReference type="InterPro" id="IPR038078">
    <property type="entry name" value="PhoU-like_sf"/>
</dbReference>
<reference evidence="8 9" key="1">
    <citation type="submission" date="2024-01" db="EMBL/GenBank/DDBJ databases">
        <title>Multi-omics insights into the function and evolution of sodium benzoate biodegradation pathways in Benzoatithermus flavus gen. nov., sp. nov. from hot spring.</title>
        <authorList>
            <person name="Hu C.-J."/>
            <person name="Li W.-J."/>
        </authorList>
    </citation>
    <scope>NUCLEOTIDE SEQUENCE [LARGE SCALE GENOMIC DNA]</scope>
    <source>
        <strain evidence="8 9">SYSU G07066</strain>
    </source>
</reference>